<evidence type="ECO:0000256" key="1">
    <source>
        <dbReference type="ARBA" id="ARBA00023015"/>
    </source>
</evidence>
<dbReference type="PROSITE" id="PS50977">
    <property type="entry name" value="HTH_TETR_2"/>
    <property type="match status" value="1"/>
</dbReference>
<dbReference type="SUPFAM" id="SSF48498">
    <property type="entry name" value="Tetracyclin repressor-like, C-terminal domain"/>
    <property type="match status" value="1"/>
</dbReference>
<dbReference type="GO" id="GO:0003677">
    <property type="term" value="F:DNA binding"/>
    <property type="evidence" value="ECO:0007669"/>
    <property type="project" value="UniProtKB-UniRule"/>
</dbReference>
<proteinExistence type="predicted"/>
<sequence>MAGRPREFDREQALLKARNLFWRQGYEGTSMSDLVAELGIASARIYKAFGSKEQLFREAIASYETEEGGFADRAFAQESGIRPAIKRLLEDAVRLYSRPDLPQGCMVVSSAASVSAENDGLKTWLAEHRLQRTQQIVERLRQAVQAGELPAGTDADSLGDFFAVFLHGLSIQARDGVTETRLLAAVKVALTALGNAQSSGKSKITSAPSP</sequence>
<evidence type="ECO:0000256" key="4">
    <source>
        <dbReference type="PROSITE-ProRule" id="PRU00335"/>
    </source>
</evidence>
<dbReference type="PANTHER" id="PTHR47506:SF1">
    <property type="entry name" value="HTH-TYPE TRANSCRIPTIONAL REGULATOR YJDC"/>
    <property type="match status" value="1"/>
</dbReference>
<dbReference type="Gene3D" id="1.10.10.60">
    <property type="entry name" value="Homeodomain-like"/>
    <property type="match status" value="1"/>
</dbReference>
<dbReference type="PROSITE" id="PS01081">
    <property type="entry name" value="HTH_TETR_1"/>
    <property type="match status" value="1"/>
</dbReference>
<protein>
    <submittedName>
        <fullName evidence="6">TetR-family transcriptional regulator</fullName>
    </submittedName>
</protein>
<feature type="DNA-binding region" description="H-T-H motif" evidence="4">
    <location>
        <begin position="30"/>
        <end position="49"/>
    </location>
</feature>
<feature type="domain" description="HTH tetR-type" evidence="5">
    <location>
        <begin position="7"/>
        <end position="67"/>
    </location>
</feature>
<dbReference type="KEGG" id="smar:SM39_1979"/>
<dbReference type="RefSeq" id="WP_052475417.1">
    <property type="nucleotide sequence ID" value="NZ_AP013063.1"/>
</dbReference>
<dbReference type="PANTHER" id="PTHR47506">
    <property type="entry name" value="TRANSCRIPTIONAL REGULATORY PROTEIN"/>
    <property type="match status" value="1"/>
</dbReference>
<evidence type="ECO:0000256" key="2">
    <source>
        <dbReference type="ARBA" id="ARBA00023125"/>
    </source>
</evidence>
<dbReference type="AlphaFoldDB" id="A0AAT9EMU4"/>
<evidence type="ECO:0000259" key="5">
    <source>
        <dbReference type="PROSITE" id="PS50977"/>
    </source>
</evidence>
<dbReference type="Pfam" id="PF00440">
    <property type="entry name" value="TetR_N"/>
    <property type="match status" value="1"/>
</dbReference>
<accession>A0AAT9EMU4</accession>
<keyword evidence="3" id="KW-0804">Transcription</keyword>
<dbReference type="InterPro" id="IPR001647">
    <property type="entry name" value="HTH_TetR"/>
</dbReference>
<dbReference type="SUPFAM" id="SSF46689">
    <property type="entry name" value="Homeodomain-like"/>
    <property type="match status" value="1"/>
</dbReference>
<dbReference type="InterPro" id="IPR023772">
    <property type="entry name" value="DNA-bd_HTH_TetR-type_CS"/>
</dbReference>
<dbReference type="Gene3D" id="1.10.357.10">
    <property type="entry name" value="Tetracycline Repressor, domain 2"/>
    <property type="match status" value="1"/>
</dbReference>
<dbReference type="EMBL" id="AP013063">
    <property type="protein sequence ID" value="BAO34002.1"/>
    <property type="molecule type" value="Genomic_DNA"/>
</dbReference>
<name>A0AAT9EMU4_SERMA</name>
<evidence type="ECO:0000313" key="6">
    <source>
        <dbReference type="EMBL" id="BAO34002.1"/>
    </source>
</evidence>
<reference evidence="6" key="1">
    <citation type="journal article" date="2014" name="Genome Biol. Evol.">
        <title>Genome evolution and plasticity of Serratia marcescens, an important multidrug-resistant nosocomial pathogen.</title>
        <authorList>
            <person name="Iguchi A."/>
            <person name="Nagaya Y."/>
            <person name="Pradel E."/>
            <person name="Ooka T."/>
            <person name="Ogura Y."/>
            <person name="Katsura K."/>
            <person name="Kurokawa K."/>
            <person name="Oshima K."/>
            <person name="Hattori M."/>
            <person name="Parkhill J."/>
            <person name="Sebaihia M."/>
            <person name="Coulthurst S.J."/>
            <person name="Gotoh N."/>
            <person name="Thomson N.R."/>
            <person name="Ewbank J.J."/>
            <person name="Hayashi T."/>
        </authorList>
    </citation>
    <scope>NUCLEOTIDE SEQUENCE</scope>
    <source>
        <strain evidence="6">SM39</strain>
    </source>
</reference>
<dbReference type="InterPro" id="IPR011075">
    <property type="entry name" value="TetR_C"/>
</dbReference>
<dbReference type="Pfam" id="PF16925">
    <property type="entry name" value="TetR_C_13"/>
    <property type="match status" value="1"/>
</dbReference>
<gene>
    <name evidence="6" type="ORF">SM39_1979</name>
</gene>
<dbReference type="InterPro" id="IPR009057">
    <property type="entry name" value="Homeodomain-like_sf"/>
</dbReference>
<keyword evidence="1" id="KW-0805">Transcription regulation</keyword>
<dbReference type="InterPro" id="IPR036271">
    <property type="entry name" value="Tet_transcr_reg_TetR-rel_C_sf"/>
</dbReference>
<evidence type="ECO:0000256" key="3">
    <source>
        <dbReference type="ARBA" id="ARBA00023163"/>
    </source>
</evidence>
<organism evidence="6">
    <name type="scientific">Serratia marcescens SM39</name>
    <dbReference type="NCBI Taxonomy" id="1334564"/>
    <lineage>
        <taxon>Bacteria</taxon>
        <taxon>Pseudomonadati</taxon>
        <taxon>Pseudomonadota</taxon>
        <taxon>Gammaproteobacteria</taxon>
        <taxon>Enterobacterales</taxon>
        <taxon>Yersiniaceae</taxon>
        <taxon>Serratia</taxon>
    </lineage>
</organism>
<keyword evidence="2 4" id="KW-0238">DNA-binding</keyword>